<evidence type="ECO:0000256" key="3">
    <source>
        <dbReference type="ARBA" id="ARBA00022801"/>
    </source>
</evidence>
<keyword evidence="3" id="KW-0378">Hydrolase</keyword>
<accession>A0ABN8ECI6</accession>
<gene>
    <name evidence="5" type="ORF">VMF7928_04425</name>
</gene>
<organism evidence="5 6">
    <name type="scientific">Vibrio marisflavi CECT 7928</name>
    <dbReference type="NCBI Taxonomy" id="634439"/>
    <lineage>
        <taxon>Bacteria</taxon>
        <taxon>Pseudomonadati</taxon>
        <taxon>Pseudomonadota</taxon>
        <taxon>Gammaproteobacteria</taxon>
        <taxon>Vibrionales</taxon>
        <taxon>Vibrionaceae</taxon>
        <taxon>Vibrio</taxon>
    </lineage>
</organism>
<evidence type="ECO:0000256" key="1">
    <source>
        <dbReference type="ARBA" id="ARBA00001946"/>
    </source>
</evidence>
<comment type="caution">
    <text evidence="5">The sequence shown here is derived from an EMBL/GenBank/DDBJ whole genome shotgun (WGS) entry which is preliminary data.</text>
</comment>
<evidence type="ECO:0000313" key="5">
    <source>
        <dbReference type="EMBL" id="CAH0543150.1"/>
    </source>
</evidence>
<proteinExistence type="predicted"/>
<evidence type="ECO:0000256" key="2">
    <source>
        <dbReference type="ARBA" id="ARBA00022722"/>
    </source>
</evidence>
<keyword evidence="6" id="KW-1185">Reference proteome</keyword>
<evidence type="ECO:0000313" key="6">
    <source>
        <dbReference type="Proteomes" id="UP000838748"/>
    </source>
</evidence>
<sequence length="245" mass="27083">MGKGAPRFGLDFVEQQVTKRKKWKKRGVKAGHGGDFDIDGPLKELNRAVKPLVEVPECAAANTAPAALSVTTDSMPDWALTILRSDTDIARAVAVKGTKLESPHKTRLAQGIKVPDSLRDGKLAEHWLQVRLFYTIETQFPKAYPHIFAVPNGGHRAAKTASYMRYEGQKKGTPDIVLPLPRGCYHGMFLEVKTDKGTVSKEQKQKLEEYSELGYYAVASKGFEACIAQISSYLSLPFFDGKSRV</sequence>
<dbReference type="InterPro" id="IPR014883">
    <property type="entry name" value="VRR_NUC"/>
</dbReference>
<keyword evidence="2" id="KW-0540">Nuclease</keyword>
<dbReference type="Proteomes" id="UP000838748">
    <property type="component" value="Unassembled WGS sequence"/>
</dbReference>
<dbReference type="InterPro" id="IPR011856">
    <property type="entry name" value="tRNA_endonuc-like_dom_sf"/>
</dbReference>
<dbReference type="Gene3D" id="3.40.1350.10">
    <property type="match status" value="1"/>
</dbReference>
<feature type="domain" description="VRR-NUC" evidence="4">
    <location>
        <begin position="158"/>
        <end position="215"/>
    </location>
</feature>
<evidence type="ECO:0000259" key="4">
    <source>
        <dbReference type="Pfam" id="PF08774"/>
    </source>
</evidence>
<dbReference type="RefSeq" id="WP_237364025.1">
    <property type="nucleotide sequence ID" value="NZ_CAKLDM010000004.1"/>
</dbReference>
<reference evidence="5" key="1">
    <citation type="submission" date="2021-11" db="EMBL/GenBank/DDBJ databases">
        <authorList>
            <person name="Rodrigo-Torres L."/>
            <person name="Arahal R. D."/>
            <person name="Lucena T."/>
        </authorList>
    </citation>
    <scope>NUCLEOTIDE SEQUENCE</scope>
    <source>
        <strain evidence="5">CECT 7928</strain>
    </source>
</reference>
<dbReference type="Pfam" id="PF08774">
    <property type="entry name" value="VRR_NUC"/>
    <property type="match status" value="1"/>
</dbReference>
<comment type="cofactor">
    <cofactor evidence="1">
        <name>Mg(2+)</name>
        <dbReference type="ChEBI" id="CHEBI:18420"/>
    </cofactor>
</comment>
<name>A0ABN8ECI6_9VIBR</name>
<dbReference type="EMBL" id="CAKLDM010000004">
    <property type="protein sequence ID" value="CAH0543150.1"/>
    <property type="molecule type" value="Genomic_DNA"/>
</dbReference>
<protein>
    <recommendedName>
        <fullName evidence="4">VRR-NUC domain-containing protein</fullName>
    </recommendedName>
</protein>